<dbReference type="AlphaFoldDB" id="A0A2S6G1W1"/>
<evidence type="ECO:0000313" key="4">
    <source>
        <dbReference type="Proteomes" id="UP000239648"/>
    </source>
</evidence>
<dbReference type="Proteomes" id="UP000239446">
    <property type="component" value="Unassembled WGS sequence"/>
</dbReference>
<dbReference type="EMBL" id="PTIT01000062">
    <property type="protein sequence ID" value="PPK49309.1"/>
    <property type="molecule type" value="Genomic_DNA"/>
</dbReference>
<proteinExistence type="predicted"/>
<evidence type="ECO:0000313" key="2">
    <source>
        <dbReference type="EMBL" id="PPK50969.1"/>
    </source>
</evidence>
<organism evidence="2 3">
    <name type="scientific">Marinobacter persicus</name>
    <dbReference type="NCBI Taxonomy" id="930118"/>
    <lineage>
        <taxon>Bacteria</taxon>
        <taxon>Pseudomonadati</taxon>
        <taxon>Pseudomonadota</taxon>
        <taxon>Gammaproteobacteria</taxon>
        <taxon>Pseudomonadales</taxon>
        <taxon>Marinobacteraceae</taxon>
        <taxon>Marinobacter</taxon>
    </lineage>
</organism>
<gene>
    <name evidence="2" type="ORF">B0H24_10575</name>
    <name evidence="1" type="ORF">BY455_1622</name>
</gene>
<reference evidence="2 3" key="2">
    <citation type="submission" date="2018-02" db="EMBL/GenBank/DDBJ databases">
        <title>Subsurface microbial communities from deep shales in Ohio and West Virginia, USA.</title>
        <authorList>
            <person name="Wrighton K."/>
        </authorList>
    </citation>
    <scope>NUCLEOTIDE SEQUENCE [LARGE SCALE GENOMIC DNA]</scope>
    <source>
        <strain evidence="2 3">UTICA-S1B9</strain>
    </source>
</reference>
<accession>A0A2S6G1W1</accession>
<comment type="caution">
    <text evidence="2">The sequence shown here is derived from an EMBL/GenBank/DDBJ whole genome shotgun (WGS) entry which is preliminary data.</text>
</comment>
<name>A0A2S6G1W1_9GAMM</name>
<protein>
    <submittedName>
        <fullName evidence="2">Uncharacterized protein</fullName>
    </submittedName>
</protein>
<sequence length="80" mass="9231">MPGERQDFFAIRPHPYAALVEGQIKRLEARKEVIAEAKATITNEQTLAKLADLDQFYTLYYETSKDLLKQLKSQIHGHNK</sequence>
<dbReference type="EMBL" id="PTIU01000057">
    <property type="protein sequence ID" value="PPK50969.1"/>
    <property type="molecule type" value="Genomic_DNA"/>
</dbReference>
<keyword evidence="4" id="KW-1185">Reference proteome</keyword>
<reference evidence="1 4" key="1">
    <citation type="submission" date="2018-02" db="EMBL/GenBank/DDBJ databases">
        <title>Deep subsurface shale carbon reservoir microbial communities from Ohio and West Virginia, USA.</title>
        <authorList>
            <person name="Wrighton K."/>
        </authorList>
    </citation>
    <scope>NUCLEOTIDE SEQUENCE [LARGE SCALE GENOMIC DNA]</scope>
    <source>
        <strain evidence="1 4">UTICA-S1B6</strain>
    </source>
</reference>
<evidence type="ECO:0000313" key="1">
    <source>
        <dbReference type="EMBL" id="PPK49309.1"/>
    </source>
</evidence>
<dbReference type="Proteomes" id="UP000239648">
    <property type="component" value="Unassembled WGS sequence"/>
</dbReference>
<evidence type="ECO:0000313" key="3">
    <source>
        <dbReference type="Proteomes" id="UP000239446"/>
    </source>
</evidence>